<sequence>MWILEGPFDGELGDIQCKKSKLLKTGTSYLLGRKGQPLLINNKKVSQEHCEFVTGPFGADDVVEVSRRPLLEFVNKRNKIVKLLRGPKELAVNPGARAGLEDGDVLTIVTDISIRVKWEPICCYISSAKGQTIPSAAACAPLGIHMSQIHNPHVTHHLAPSFTNSVAMALSLLSLCKFARVDWLNEILRLGELPQNNSPTNGVSLEQTFILPLLSKYRPTFSPQLPPRLKEYKVWDPNEERVNMFTGFRFLFTGEKGREVDNNTREMVTRGGGEYEVIPVNAGHTKWHQAITKGLLRVKGGGQRFLVVGDEAAIKAAIGDAGWAEIHGLLESSELTLTTVNDLLDAVMTSDVSHIANAPPSRTSDTRRSPQASSSPLPSIVPNTLADEPSQLPSASQHRMQDSPPPRDAEEVVKVLPTRRLTRRATSRQPSQEPSNVATPPLPSQPPELPADPPTRPRRALTRRVKESGAPLILGIDDPSMVIDSLPESSSNPTPLSPSGTQGRPSRLKRRLGAASNTLESQLFAVPSLPDVEPPLKKFKALFDASDPDKLEDMFSQTQTQSTSDPIRDSVQRPTALADVREEEEETQPPVAKPPSVGLRGIKRKSPPRSTNDDNPTGPPADLPRSSKRRQTETQSTGTGSQLDQDVAFLKAVASAANQPDADIELDEDFRQLRVAEEDRENEAKAWAVLEEFGDDSHLRGNFMVVVEMDLYRKDLSKRRAEAEAASARWQGVPNFKKFKKKKTDVVRKAPIVLEAVGGSDHAVAPEYWKDDAVKHRNPSQETSTLVEEKQTQKKPRSRSKMPSQAAKSQASLFLEDSDEIKEDKNDLESDEDFREQPAPESRASQRGVRKAPARAVTRGRAAIMDDDSDDDAVFKFK</sequence>
<organism evidence="1 2">
    <name type="scientific">Pleurotus cornucopiae</name>
    <name type="common">Cornucopia mushroom</name>
    <dbReference type="NCBI Taxonomy" id="5321"/>
    <lineage>
        <taxon>Eukaryota</taxon>
        <taxon>Fungi</taxon>
        <taxon>Dikarya</taxon>
        <taxon>Basidiomycota</taxon>
        <taxon>Agaricomycotina</taxon>
        <taxon>Agaricomycetes</taxon>
        <taxon>Agaricomycetidae</taxon>
        <taxon>Agaricales</taxon>
        <taxon>Pleurotineae</taxon>
        <taxon>Pleurotaceae</taxon>
        <taxon>Pleurotus</taxon>
    </lineage>
</organism>
<accession>A0ACB7J6Y0</accession>
<dbReference type="Proteomes" id="UP000824881">
    <property type="component" value="Unassembled WGS sequence"/>
</dbReference>
<comment type="caution">
    <text evidence="1">The sequence shown here is derived from an EMBL/GenBank/DDBJ whole genome shotgun (WGS) entry which is preliminary data.</text>
</comment>
<protein>
    <submittedName>
        <fullName evidence="1">Uncharacterized protein</fullName>
    </submittedName>
</protein>
<proteinExistence type="predicted"/>
<name>A0ACB7J6Y0_PLECO</name>
<evidence type="ECO:0000313" key="1">
    <source>
        <dbReference type="EMBL" id="KAG9225564.1"/>
    </source>
</evidence>
<reference evidence="1 2" key="1">
    <citation type="journal article" date="2021" name="Appl. Environ. Microbiol.">
        <title>Genetic linkage and physical mapping for an oyster mushroom Pleurotus cornucopiae and QTL analysis for the trait cap color.</title>
        <authorList>
            <person name="Zhang Y."/>
            <person name="Gao W."/>
            <person name="Sonnenberg A."/>
            <person name="Chen Q."/>
            <person name="Zhang J."/>
            <person name="Huang C."/>
        </authorList>
    </citation>
    <scope>NUCLEOTIDE SEQUENCE [LARGE SCALE GENOMIC DNA]</scope>
    <source>
        <strain evidence="1">CCMSSC00406</strain>
    </source>
</reference>
<gene>
    <name evidence="1" type="ORF">CCMSSC00406_0003067</name>
</gene>
<keyword evidence="2" id="KW-1185">Reference proteome</keyword>
<evidence type="ECO:0000313" key="2">
    <source>
        <dbReference type="Proteomes" id="UP000824881"/>
    </source>
</evidence>
<dbReference type="EMBL" id="WQMT02000002">
    <property type="protein sequence ID" value="KAG9225564.1"/>
    <property type="molecule type" value="Genomic_DNA"/>
</dbReference>